<evidence type="ECO:0000256" key="3">
    <source>
        <dbReference type="ARBA" id="ARBA00023136"/>
    </source>
</evidence>
<keyword evidence="2" id="KW-0732">Signal</keyword>
<evidence type="ECO:0000313" key="7">
    <source>
        <dbReference type="Proteomes" id="UP001596147"/>
    </source>
</evidence>
<keyword evidence="7" id="KW-1185">Reference proteome</keyword>
<proteinExistence type="predicted"/>
<evidence type="ECO:0000256" key="2">
    <source>
        <dbReference type="ARBA" id="ARBA00022729"/>
    </source>
</evidence>
<accession>A0ABW0LFC5</accession>
<keyword evidence="4" id="KW-0564">Palmitate</keyword>
<dbReference type="PANTHER" id="PTHR43649">
    <property type="entry name" value="ARABINOSE-BINDING PROTEIN-RELATED"/>
    <property type="match status" value="1"/>
</dbReference>
<dbReference type="PROSITE" id="PS51257">
    <property type="entry name" value="PROKAR_LIPOPROTEIN"/>
    <property type="match status" value="1"/>
</dbReference>
<dbReference type="InterPro" id="IPR006059">
    <property type="entry name" value="SBP"/>
</dbReference>
<organism evidence="6 7">
    <name type="scientific">Lederbergia graminis</name>
    <dbReference type="NCBI Taxonomy" id="735518"/>
    <lineage>
        <taxon>Bacteria</taxon>
        <taxon>Bacillati</taxon>
        <taxon>Bacillota</taxon>
        <taxon>Bacilli</taxon>
        <taxon>Bacillales</taxon>
        <taxon>Bacillaceae</taxon>
        <taxon>Lederbergia</taxon>
    </lineage>
</organism>
<dbReference type="PANTHER" id="PTHR43649:SF33">
    <property type="entry name" value="POLYGALACTURONAN_RHAMNOGALACTURONAN-BINDING PROTEIN YTCQ"/>
    <property type="match status" value="1"/>
</dbReference>
<keyword evidence="3" id="KW-0472">Membrane</keyword>
<comment type="caution">
    <text evidence="6">The sequence shown here is derived from an EMBL/GenBank/DDBJ whole genome shotgun (WGS) entry which is preliminary data.</text>
</comment>
<dbReference type="EMBL" id="JBHSMC010000010">
    <property type="protein sequence ID" value="MFC5464584.1"/>
    <property type="molecule type" value="Genomic_DNA"/>
</dbReference>
<name>A0ABW0LFC5_9BACI</name>
<dbReference type="Proteomes" id="UP001596147">
    <property type="component" value="Unassembled WGS sequence"/>
</dbReference>
<dbReference type="SUPFAM" id="SSF53850">
    <property type="entry name" value="Periplasmic binding protein-like II"/>
    <property type="match status" value="1"/>
</dbReference>
<dbReference type="RefSeq" id="WP_382349620.1">
    <property type="nucleotide sequence ID" value="NZ_JBHSMC010000010.1"/>
</dbReference>
<protein>
    <submittedName>
        <fullName evidence="6">Extracellular solute-binding protein</fullName>
    </submittedName>
</protein>
<evidence type="ECO:0000256" key="4">
    <source>
        <dbReference type="ARBA" id="ARBA00023139"/>
    </source>
</evidence>
<evidence type="ECO:0000313" key="6">
    <source>
        <dbReference type="EMBL" id="MFC5464584.1"/>
    </source>
</evidence>
<keyword evidence="1" id="KW-1003">Cell membrane</keyword>
<reference evidence="7" key="1">
    <citation type="journal article" date="2019" name="Int. J. Syst. Evol. Microbiol.">
        <title>The Global Catalogue of Microorganisms (GCM) 10K type strain sequencing project: providing services to taxonomists for standard genome sequencing and annotation.</title>
        <authorList>
            <consortium name="The Broad Institute Genomics Platform"/>
            <consortium name="The Broad Institute Genome Sequencing Center for Infectious Disease"/>
            <person name="Wu L."/>
            <person name="Ma J."/>
        </authorList>
    </citation>
    <scope>NUCLEOTIDE SEQUENCE [LARGE SCALE GENOMIC DNA]</scope>
    <source>
        <strain evidence="7">CGMCC 1.12237</strain>
    </source>
</reference>
<evidence type="ECO:0000256" key="5">
    <source>
        <dbReference type="ARBA" id="ARBA00023288"/>
    </source>
</evidence>
<keyword evidence="5" id="KW-0449">Lipoprotein</keyword>
<dbReference type="Pfam" id="PF01547">
    <property type="entry name" value="SBP_bac_1"/>
    <property type="match status" value="1"/>
</dbReference>
<evidence type="ECO:0000256" key="1">
    <source>
        <dbReference type="ARBA" id="ARBA00022475"/>
    </source>
</evidence>
<gene>
    <name evidence="6" type="ORF">ACFPM4_07450</name>
</gene>
<dbReference type="InterPro" id="IPR050490">
    <property type="entry name" value="Bact_solute-bd_prot1"/>
</dbReference>
<dbReference type="Gene3D" id="3.40.190.10">
    <property type="entry name" value="Periplasmic binding protein-like II"/>
    <property type="match status" value="2"/>
</dbReference>
<sequence>MRKIISPLFLIVVITSLLLSGCFGKKDKANGDEKVAVNPAGVFPIVDEKVTLKVLVHGNALIENFETNEFTKWYEEKTNVHIEWEVVPQKGAKEKLNLILTSGDYPDVILNFGVSPTEQLVYGQQGIFLPLNKYIDEYGKETKELFRKYPKVKDVITAPNGNIYALPRINENYHGLMGQKMWIYTPWLEKLNLKMPTTTDEFYEVLKAFKTKDPNGNGKADEIPLAGATTGWNMNIENFLMNSFIFTNKTTSNRMIFNEEGEIDVVFNKDGWREGLKYLNKLYSEGLLVGETFTQDKDQLKQMGDHPGVPILGTVAAGIPQDFADIGGDRWSDYETVPPLKGPNGLQVTPFDSYPMANGVFIITSAAKYPEVAFRWADAMFSEEITLRAVHGRPDIEWRWAEDGELGINGEPGKWKKLISFGSVQNSHWYQTGTHIQDEALRSSLVGEEGNIESVLYNETKEKYAPYQQDPEKMVPPLFFTEEQANELATLQKSINDYVGEMVARFCNW</sequence>